<feature type="binding site" evidence="19">
    <location>
        <position position="368"/>
    </location>
    <ligand>
        <name>ATP</name>
        <dbReference type="ChEBI" id="CHEBI:30616"/>
    </ligand>
</feature>
<keyword evidence="5" id="KW-0963">Cytoplasm</keyword>
<comment type="catalytic activity">
    <reaction evidence="15">
        <text>L-seryl-[protein] + ATP = O-phospho-L-seryl-[protein] + ADP + H(+)</text>
        <dbReference type="Rhea" id="RHEA:17989"/>
        <dbReference type="Rhea" id="RHEA-COMP:9863"/>
        <dbReference type="Rhea" id="RHEA-COMP:11604"/>
        <dbReference type="ChEBI" id="CHEBI:15378"/>
        <dbReference type="ChEBI" id="CHEBI:29999"/>
        <dbReference type="ChEBI" id="CHEBI:30616"/>
        <dbReference type="ChEBI" id="CHEBI:83421"/>
        <dbReference type="ChEBI" id="CHEBI:456216"/>
        <dbReference type="EC" id="2.7.11.25"/>
    </reaction>
</comment>
<dbReference type="AlphaFoldDB" id="A0A0T6BEF3"/>
<evidence type="ECO:0000256" key="1">
    <source>
        <dbReference type="ARBA" id="ARBA00001946"/>
    </source>
</evidence>
<evidence type="ECO:0000256" key="20">
    <source>
        <dbReference type="SAM" id="MobiDB-lite"/>
    </source>
</evidence>
<evidence type="ECO:0000313" key="23">
    <source>
        <dbReference type="Proteomes" id="UP000051574"/>
    </source>
</evidence>
<comment type="function">
    <text evidence="16">Component of a protein kinase signal transduction cascade. Activates the CSBP2, P38 and JNK MAPK pathways, but not the ERK pathway. Specifically phosphorylates and activates MAP2K4 and MAP2K6.</text>
</comment>
<dbReference type="EC" id="2.7.11.25" evidence="4"/>
<dbReference type="OrthoDB" id="1043025at2759"/>
<gene>
    <name evidence="22" type="ORF">AMK59_2730</name>
</gene>
<comment type="similarity">
    <text evidence="3">Belongs to the protein kinase superfamily. STE Ser/Thr protein kinase family. MAP kinase kinase kinase subfamily.</text>
</comment>
<dbReference type="GO" id="GO:0046872">
    <property type="term" value="F:metal ion binding"/>
    <property type="evidence" value="ECO:0007669"/>
    <property type="project" value="UniProtKB-KW"/>
</dbReference>
<evidence type="ECO:0000256" key="3">
    <source>
        <dbReference type="ARBA" id="ARBA00006529"/>
    </source>
</evidence>
<evidence type="ECO:0000256" key="5">
    <source>
        <dbReference type="ARBA" id="ARBA00022490"/>
    </source>
</evidence>
<evidence type="ECO:0000256" key="12">
    <source>
        <dbReference type="ARBA" id="ARBA00022840"/>
    </source>
</evidence>
<evidence type="ECO:0000256" key="14">
    <source>
        <dbReference type="ARBA" id="ARBA00047559"/>
    </source>
</evidence>
<dbReference type="InterPro" id="IPR000719">
    <property type="entry name" value="Prot_kinase_dom"/>
</dbReference>
<dbReference type="Gene3D" id="1.10.510.10">
    <property type="entry name" value="Transferase(Phosphotransferase) domain 1"/>
    <property type="match status" value="1"/>
</dbReference>
<dbReference type="Pfam" id="PF19431">
    <property type="entry name" value="MEKK4_N"/>
    <property type="match status" value="1"/>
</dbReference>
<feature type="region of interest" description="Disordered" evidence="20">
    <location>
        <begin position="223"/>
        <end position="269"/>
    </location>
</feature>
<protein>
    <recommendedName>
        <fullName evidence="17">Mitogen-activated protein kinase kinase kinase 4</fullName>
        <ecNumber evidence="4">2.7.11.25</ecNumber>
    </recommendedName>
    <alternativeName>
        <fullName evidence="18">MAPK/ERK kinase kinase 4</fullName>
    </alternativeName>
</protein>
<comment type="caution">
    <text evidence="22">The sequence shown here is derived from an EMBL/GenBank/DDBJ whole genome shotgun (WGS) entry which is preliminary data.</text>
</comment>
<sequence length="607" mass="69055">IYHFLFVRSILFGICRDLQGLFNEEREMISKTMAFAKMIMKAMKTHVNPELMHDFKDNYLQLRCIIPDAIEKVQKICDNMLLTDNLDDFDKSALTSRCREILLLGFRFGFEFHKEMSEFIPKEGRKKSTLSMVQFAYLWMKFTQERCERGRGKRPRWANQGLEFLLTVCEPQNTMHLTEDEFEELKKSMDLCISHVIGSNGPLTPESALTTASPKLTVDLVRPFSRSRHASPSPRPTFKSQRSNSRKPSLDQSIMSTPGSESGESSPQFQKKFESLQDGLLKAKSQSARRSERILRAVVQLDAEIDGKLRGAQLIGHITDCKDVPFKTHIRRRHVTFSWQRGIKIGQGRFGKVYTAVNNHTGEMMAVKEIAIQPNDALTIRKVGEELKILEGINHGNIIKYYGVEIQKEEMLIFMEFCSEGTLESLVASTENGLPEILIRRYTYQLVCGVAELHKHGVVHRDLKTANIFLSKEGNCLKIGDFGCAVQIKSHVTMPGELQGFVGTQAYMAPEMFMKTESDGHGRAADIWSVGCVVVEMATGKRPWAEFDSNYQIMFKVGMGERPEAPDTLVDEGHDFLDRCLQHNARERATANELLHHPFVKIGYDIN</sequence>
<evidence type="ECO:0000256" key="13">
    <source>
        <dbReference type="ARBA" id="ARBA00022842"/>
    </source>
</evidence>
<dbReference type="SMART" id="SM00220">
    <property type="entry name" value="S_TKc"/>
    <property type="match status" value="1"/>
</dbReference>
<dbReference type="InterPro" id="IPR011009">
    <property type="entry name" value="Kinase-like_dom_sf"/>
</dbReference>
<keyword evidence="12 19" id="KW-0067">ATP-binding</keyword>
<proteinExistence type="inferred from homology"/>
<comment type="subcellular location">
    <subcellularLocation>
        <location evidence="2">Cytoplasm</location>
        <location evidence="2">Perinuclear region</location>
    </subcellularLocation>
</comment>
<keyword evidence="23" id="KW-1185">Reference proteome</keyword>
<comment type="cofactor">
    <cofactor evidence="1">
        <name>Mg(2+)</name>
        <dbReference type="ChEBI" id="CHEBI:18420"/>
    </cofactor>
</comment>
<dbReference type="InterPro" id="IPR045801">
    <property type="entry name" value="MEKK4_N"/>
</dbReference>
<organism evidence="22 23">
    <name type="scientific">Oryctes borbonicus</name>
    <dbReference type="NCBI Taxonomy" id="1629725"/>
    <lineage>
        <taxon>Eukaryota</taxon>
        <taxon>Metazoa</taxon>
        <taxon>Ecdysozoa</taxon>
        <taxon>Arthropoda</taxon>
        <taxon>Hexapoda</taxon>
        <taxon>Insecta</taxon>
        <taxon>Pterygota</taxon>
        <taxon>Neoptera</taxon>
        <taxon>Endopterygota</taxon>
        <taxon>Coleoptera</taxon>
        <taxon>Polyphaga</taxon>
        <taxon>Scarabaeiformia</taxon>
        <taxon>Scarabaeidae</taxon>
        <taxon>Dynastinae</taxon>
        <taxon>Oryctes</taxon>
    </lineage>
</organism>
<keyword evidence="8" id="KW-0808">Transferase</keyword>
<dbReference type="Pfam" id="PF00069">
    <property type="entry name" value="Pkinase"/>
    <property type="match status" value="1"/>
</dbReference>
<dbReference type="PROSITE" id="PS00107">
    <property type="entry name" value="PROTEIN_KINASE_ATP"/>
    <property type="match status" value="1"/>
</dbReference>
<comment type="catalytic activity">
    <reaction evidence="14">
        <text>L-threonyl-[protein] + ATP = O-phospho-L-threonyl-[protein] + ADP + H(+)</text>
        <dbReference type="Rhea" id="RHEA:46608"/>
        <dbReference type="Rhea" id="RHEA-COMP:11060"/>
        <dbReference type="Rhea" id="RHEA-COMP:11605"/>
        <dbReference type="ChEBI" id="CHEBI:15378"/>
        <dbReference type="ChEBI" id="CHEBI:30013"/>
        <dbReference type="ChEBI" id="CHEBI:30616"/>
        <dbReference type="ChEBI" id="CHEBI:61977"/>
        <dbReference type="ChEBI" id="CHEBI:456216"/>
        <dbReference type="EC" id="2.7.11.25"/>
    </reaction>
</comment>
<evidence type="ECO:0000313" key="22">
    <source>
        <dbReference type="EMBL" id="KRT85533.1"/>
    </source>
</evidence>
<keyword evidence="11 22" id="KW-0418">Kinase</keyword>
<dbReference type="SUPFAM" id="SSF56112">
    <property type="entry name" value="Protein kinase-like (PK-like)"/>
    <property type="match status" value="1"/>
</dbReference>
<evidence type="ECO:0000256" key="4">
    <source>
        <dbReference type="ARBA" id="ARBA00012406"/>
    </source>
</evidence>
<evidence type="ECO:0000256" key="9">
    <source>
        <dbReference type="ARBA" id="ARBA00022723"/>
    </source>
</evidence>
<evidence type="ECO:0000256" key="2">
    <source>
        <dbReference type="ARBA" id="ARBA00004556"/>
    </source>
</evidence>
<evidence type="ECO:0000256" key="10">
    <source>
        <dbReference type="ARBA" id="ARBA00022741"/>
    </source>
</evidence>
<evidence type="ECO:0000256" key="7">
    <source>
        <dbReference type="ARBA" id="ARBA00022553"/>
    </source>
</evidence>
<dbReference type="InterPro" id="IPR017441">
    <property type="entry name" value="Protein_kinase_ATP_BS"/>
</dbReference>
<feature type="compositionally biased region" description="Low complexity" evidence="20">
    <location>
        <begin position="258"/>
        <end position="267"/>
    </location>
</feature>
<keyword evidence="10 19" id="KW-0547">Nucleotide-binding</keyword>
<dbReference type="GO" id="GO:0005524">
    <property type="term" value="F:ATP binding"/>
    <property type="evidence" value="ECO:0007669"/>
    <property type="project" value="UniProtKB-UniRule"/>
</dbReference>
<evidence type="ECO:0000256" key="11">
    <source>
        <dbReference type="ARBA" id="ARBA00022777"/>
    </source>
</evidence>
<evidence type="ECO:0000256" key="17">
    <source>
        <dbReference type="ARBA" id="ARBA00069057"/>
    </source>
</evidence>
<evidence type="ECO:0000259" key="21">
    <source>
        <dbReference type="PROSITE" id="PS50011"/>
    </source>
</evidence>
<dbReference type="PROSITE" id="PS00108">
    <property type="entry name" value="PROTEIN_KINASE_ST"/>
    <property type="match status" value="1"/>
</dbReference>
<dbReference type="GO" id="GO:0048471">
    <property type="term" value="C:perinuclear region of cytoplasm"/>
    <property type="evidence" value="ECO:0007669"/>
    <property type="project" value="UniProtKB-SubCell"/>
</dbReference>
<dbReference type="PANTHER" id="PTHR48016:SF32">
    <property type="entry name" value="MITOGEN-ACTIVATED PROTEIN KINASE KINASE KINASE 4"/>
    <property type="match status" value="1"/>
</dbReference>
<dbReference type="FunFam" id="1.10.510.10:FF:000122">
    <property type="entry name" value="Mitogen-activated protein kinase kinase kinase 4"/>
    <property type="match status" value="1"/>
</dbReference>
<keyword evidence="7" id="KW-0597">Phosphoprotein</keyword>
<keyword evidence="13" id="KW-0460">Magnesium</keyword>
<dbReference type="InterPro" id="IPR008271">
    <property type="entry name" value="Ser/Thr_kinase_AS"/>
</dbReference>
<dbReference type="PANTHER" id="PTHR48016">
    <property type="entry name" value="MAP KINASE KINASE KINASE SSK2-RELATED-RELATED"/>
    <property type="match status" value="1"/>
</dbReference>
<evidence type="ECO:0000256" key="19">
    <source>
        <dbReference type="PROSITE-ProRule" id="PRU10141"/>
    </source>
</evidence>
<evidence type="ECO:0000256" key="18">
    <source>
        <dbReference type="ARBA" id="ARBA00083883"/>
    </source>
</evidence>
<evidence type="ECO:0000256" key="15">
    <source>
        <dbReference type="ARBA" id="ARBA00048329"/>
    </source>
</evidence>
<feature type="domain" description="Protein kinase" evidence="21">
    <location>
        <begin position="339"/>
        <end position="600"/>
    </location>
</feature>
<feature type="compositionally biased region" description="Polar residues" evidence="20">
    <location>
        <begin position="238"/>
        <end position="257"/>
    </location>
</feature>
<reference evidence="22 23" key="1">
    <citation type="submission" date="2015-09" db="EMBL/GenBank/DDBJ databases">
        <title>Draft genome of the scarab beetle Oryctes borbonicus.</title>
        <authorList>
            <person name="Meyer J.M."/>
            <person name="Markov G.V."/>
            <person name="Baskaran P."/>
            <person name="Herrmann M."/>
            <person name="Sommer R.J."/>
            <person name="Roedelsperger C."/>
        </authorList>
    </citation>
    <scope>NUCLEOTIDE SEQUENCE [LARGE SCALE GENOMIC DNA]</scope>
    <source>
        <strain evidence="22">OB123</strain>
        <tissue evidence="22">Whole animal</tissue>
    </source>
</reference>
<evidence type="ECO:0000256" key="8">
    <source>
        <dbReference type="ARBA" id="ARBA00022679"/>
    </source>
</evidence>
<accession>A0A0T6BEF3</accession>
<dbReference type="GO" id="GO:0004709">
    <property type="term" value="F:MAP kinase kinase kinase activity"/>
    <property type="evidence" value="ECO:0007669"/>
    <property type="project" value="UniProtKB-EC"/>
</dbReference>
<name>A0A0T6BEF3_9SCAR</name>
<feature type="non-terminal residue" evidence="22">
    <location>
        <position position="1"/>
    </location>
</feature>
<keyword evidence="9" id="KW-0479">Metal-binding</keyword>
<keyword evidence="6" id="KW-0723">Serine/threonine-protein kinase</keyword>
<evidence type="ECO:0000256" key="16">
    <source>
        <dbReference type="ARBA" id="ARBA00060115"/>
    </source>
</evidence>
<dbReference type="PROSITE" id="PS50011">
    <property type="entry name" value="PROTEIN_KINASE_DOM"/>
    <property type="match status" value="1"/>
</dbReference>
<dbReference type="InterPro" id="IPR050538">
    <property type="entry name" value="MAP_kinase_kinase_kinase"/>
</dbReference>
<evidence type="ECO:0000256" key="6">
    <source>
        <dbReference type="ARBA" id="ARBA00022527"/>
    </source>
</evidence>
<dbReference type="Proteomes" id="UP000051574">
    <property type="component" value="Unassembled WGS sequence"/>
</dbReference>
<dbReference type="EMBL" id="LJIG01001407">
    <property type="protein sequence ID" value="KRT85533.1"/>
    <property type="molecule type" value="Genomic_DNA"/>
</dbReference>